<proteinExistence type="predicted"/>
<protein>
    <submittedName>
        <fullName evidence="3">Reverse transcriptase Ty1/copia-type domain-containing protein</fullName>
    </submittedName>
</protein>
<keyword evidence="2" id="KW-1185">Reference proteome</keyword>
<accession>A0A183DHE5</accession>
<dbReference type="Proteomes" id="UP000271098">
    <property type="component" value="Unassembled WGS sequence"/>
</dbReference>
<evidence type="ECO:0000313" key="3">
    <source>
        <dbReference type="WBParaSite" id="GPUH_0000814501-mRNA-1"/>
    </source>
</evidence>
<name>A0A183DHE5_9BILA</name>
<dbReference type="EMBL" id="UYRT01022910">
    <property type="protein sequence ID" value="VDK60952.1"/>
    <property type="molecule type" value="Genomic_DNA"/>
</dbReference>
<reference evidence="1 2" key="2">
    <citation type="submission" date="2018-11" db="EMBL/GenBank/DDBJ databases">
        <authorList>
            <consortium name="Pathogen Informatics"/>
        </authorList>
    </citation>
    <scope>NUCLEOTIDE SEQUENCE [LARGE SCALE GENOMIC DNA]</scope>
</reference>
<dbReference type="GO" id="GO:0016787">
    <property type="term" value="F:hydrolase activity"/>
    <property type="evidence" value="ECO:0007669"/>
    <property type="project" value="InterPro"/>
</dbReference>
<sequence>MLDGNLQVETFVAVGGVAYGFQNCDRKHKACNDHSSMYCGSLLLKELNSQPNRFEGNYTYAILSFADDVLGVYCCNHKCAELRHAIFSIGFPDMDHLTISSATKFLQLACLDHPQLKDIRRSAKFFADGTKIITDY</sequence>
<reference evidence="3" key="1">
    <citation type="submission" date="2016-06" db="UniProtKB">
        <authorList>
            <consortium name="WormBaseParasite"/>
        </authorList>
    </citation>
    <scope>IDENTIFICATION</scope>
</reference>
<gene>
    <name evidence="1" type="ORF">GPUH_LOCUS8135</name>
</gene>
<evidence type="ECO:0000313" key="2">
    <source>
        <dbReference type="Proteomes" id="UP000271098"/>
    </source>
</evidence>
<dbReference type="GO" id="GO:0016042">
    <property type="term" value="P:lipid catabolic process"/>
    <property type="evidence" value="ECO:0007669"/>
    <property type="project" value="InterPro"/>
</dbReference>
<organism evidence="3">
    <name type="scientific">Gongylonema pulchrum</name>
    <dbReference type="NCBI Taxonomy" id="637853"/>
    <lineage>
        <taxon>Eukaryota</taxon>
        <taxon>Metazoa</taxon>
        <taxon>Ecdysozoa</taxon>
        <taxon>Nematoda</taxon>
        <taxon>Chromadorea</taxon>
        <taxon>Rhabditida</taxon>
        <taxon>Spirurina</taxon>
        <taxon>Spiruromorpha</taxon>
        <taxon>Spiruroidea</taxon>
        <taxon>Gongylonematidae</taxon>
        <taxon>Gongylonema</taxon>
    </lineage>
</organism>
<dbReference type="InterPro" id="IPR002918">
    <property type="entry name" value="Lipase_EstA/Esterase_EstB"/>
</dbReference>
<dbReference type="WBParaSite" id="GPUH_0000814501-mRNA-1">
    <property type="protein sequence ID" value="GPUH_0000814501-mRNA-1"/>
    <property type="gene ID" value="GPUH_0000814501"/>
</dbReference>
<dbReference type="AlphaFoldDB" id="A0A183DHE5"/>
<dbReference type="Pfam" id="PF01674">
    <property type="entry name" value="Lipase_2"/>
    <property type="match status" value="1"/>
</dbReference>
<evidence type="ECO:0000313" key="1">
    <source>
        <dbReference type="EMBL" id="VDK60952.1"/>
    </source>
</evidence>
<dbReference type="OrthoDB" id="5853720at2759"/>